<dbReference type="GO" id="GO:0016787">
    <property type="term" value="F:hydrolase activity"/>
    <property type="evidence" value="ECO:0007669"/>
    <property type="project" value="UniProtKB-KW"/>
</dbReference>
<evidence type="ECO:0000313" key="3">
    <source>
        <dbReference type="EMBL" id="MFC0582150.1"/>
    </source>
</evidence>
<dbReference type="EMBL" id="JBHLUB010000029">
    <property type="protein sequence ID" value="MFC0582150.1"/>
    <property type="molecule type" value="Genomic_DNA"/>
</dbReference>
<sequence length="268" mass="29474">MKVSVAQFRPSGDVHENISTMGNLVSEAVADGAELVVFPEESMFALNRITGSLSEAVDDYWTTFVKELSLLAANAKVAIVAGGYESSGEERPYNTLVVVDDTGAVVNTYRKLHLFDAFSYRESDKIKPGNEDTVVFEYRGVKIGVMTCYDLRFPELARDLVNKGAELILVPSAWFAGDHKLFHWQTILAARAIENTCYVAAAGTRSSRTIGYSVILDPMGLDLAGLEDEEEGVATADIDPQRVTEVRGFLPVLKNRRYSVEGPHWTAN</sequence>
<dbReference type="CDD" id="cd07581">
    <property type="entry name" value="nitrilase_3"/>
    <property type="match status" value="1"/>
</dbReference>
<organism evidence="3 4">
    <name type="scientific">Micrococcoides hystricis</name>
    <dbReference type="NCBI Taxonomy" id="1572761"/>
    <lineage>
        <taxon>Bacteria</taxon>
        <taxon>Bacillati</taxon>
        <taxon>Actinomycetota</taxon>
        <taxon>Actinomycetes</taxon>
        <taxon>Micrococcales</taxon>
        <taxon>Micrococcaceae</taxon>
        <taxon>Micrococcoides</taxon>
    </lineage>
</organism>
<dbReference type="InterPro" id="IPR003010">
    <property type="entry name" value="C-N_Hydrolase"/>
</dbReference>
<dbReference type="InterPro" id="IPR036526">
    <property type="entry name" value="C-N_Hydrolase_sf"/>
</dbReference>
<proteinExistence type="inferred from homology"/>
<accession>A0ABV6PAJ9</accession>
<evidence type="ECO:0000256" key="1">
    <source>
        <dbReference type="ARBA" id="ARBA00010613"/>
    </source>
</evidence>
<dbReference type="PROSITE" id="PS01227">
    <property type="entry name" value="UPF0012"/>
    <property type="match status" value="1"/>
</dbReference>
<dbReference type="PROSITE" id="PS50263">
    <property type="entry name" value="CN_HYDROLASE"/>
    <property type="match status" value="1"/>
</dbReference>
<name>A0ABV6PAJ9_9MICC</name>
<comment type="caution">
    <text evidence="3">The sequence shown here is derived from an EMBL/GenBank/DDBJ whole genome shotgun (WGS) entry which is preliminary data.</text>
</comment>
<dbReference type="RefSeq" id="WP_377459102.1">
    <property type="nucleotide sequence ID" value="NZ_JBHLUB010000029.1"/>
</dbReference>
<evidence type="ECO:0000259" key="2">
    <source>
        <dbReference type="PROSITE" id="PS50263"/>
    </source>
</evidence>
<dbReference type="InterPro" id="IPR001110">
    <property type="entry name" value="UPF0012_CS"/>
</dbReference>
<protein>
    <submittedName>
        <fullName evidence="3">Carbon-nitrogen hydrolase family protein</fullName>
    </submittedName>
</protein>
<keyword evidence="4" id="KW-1185">Reference proteome</keyword>
<feature type="domain" description="CN hydrolase" evidence="2">
    <location>
        <begin position="1"/>
        <end position="240"/>
    </location>
</feature>
<dbReference type="SUPFAM" id="SSF56317">
    <property type="entry name" value="Carbon-nitrogen hydrolase"/>
    <property type="match status" value="1"/>
</dbReference>
<dbReference type="Pfam" id="PF00795">
    <property type="entry name" value="CN_hydrolase"/>
    <property type="match status" value="1"/>
</dbReference>
<keyword evidence="3" id="KW-0378">Hydrolase</keyword>
<reference evidence="3 4" key="1">
    <citation type="submission" date="2024-09" db="EMBL/GenBank/DDBJ databases">
        <authorList>
            <person name="Sun Q."/>
            <person name="Mori K."/>
        </authorList>
    </citation>
    <scope>NUCLEOTIDE SEQUENCE [LARGE SCALE GENOMIC DNA]</scope>
    <source>
        <strain evidence="3 4">NCAIM B.02604</strain>
    </source>
</reference>
<comment type="similarity">
    <text evidence="1">Belongs to the carbon-nitrogen hydrolase superfamily. NIT1/NIT2 family.</text>
</comment>
<gene>
    <name evidence="3" type="ORF">ACFFFR_07110</name>
</gene>
<evidence type="ECO:0000313" key="4">
    <source>
        <dbReference type="Proteomes" id="UP001589862"/>
    </source>
</evidence>
<dbReference type="PANTHER" id="PTHR23088">
    <property type="entry name" value="NITRILASE-RELATED"/>
    <property type="match status" value="1"/>
</dbReference>
<dbReference type="Gene3D" id="3.60.110.10">
    <property type="entry name" value="Carbon-nitrogen hydrolase"/>
    <property type="match status" value="1"/>
</dbReference>
<dbReference type="PANTHER" id="PTHR23088:SF27">
    <property type="entry name" value="DEAMINATED GLUTATHIONE AMIDASE"/>
    <property type="match status" value="1"/>
</dbReference>
<dbReference type="Proteomes" id="UP001589862">
    <property type="component" value="Unassembled WGS sequence"/>
</dbReference>